<evidence type="ECO:0000256" key="2">
    <source>
        <dbReference type="PROSITE-ProRule" id="PRU10038"/>
    </source>
</evidence>
<comment type="caution">
    <text evidence="4">The sequence shown here is derived from an EMBL/GenBank/DDBJ whole genome shotgun (WGS) entry which is preliminary data.</text>
</comment>
<dbReference type="Pfam" id="PF07859">
    <property type="entry name" value="Abhydrolase_3"/>
    <property type="match status" value="1"/>
</dbReference>
<reference evidence="4" key="1">
    <citation type="submission" date="2022-07" db="EMBL/GenBank/DDBJ databases">
        <authorList>
            <person name="Macas J."/>
            <person name="Novak P."/>
            <person name="Neumann P."/>
        </authorList>
    </citation>
    <scope>NUCLEOTIDE SEQUENCE</scope>
</reference>
<sequence length="329" mass="36248">MNDTSHSNQQNLYLFHSAMASPSSTKVVHDFFPLFRVYEDGRVERALEQVFTPPSDNPATGVRSRDVVIVPEHNVRARLYLPKITGEDQKLPVLVYIHGGAFVLNSASSSMYDSYLHALTAKAKVLTVSVDYRLAPEHKLPACYDDSWAVFQWVASHAQGSGPGSDPWLKSHADLTRVFLAGDSAGGNIAHNMMVRAGGSGLKPAGMVLEHPYFGTGKPSKLWCLDWEKVWEYIYPESTGMDDPLHNPAASPEILSGLVCSKIVVIISEKDIVREGGLKYYEALKKSGWGGKLELVDVEGEEHVFHLLNPTCEKAGSLMDRAVSFFNSL</sequence>
<dbReference type="Gene3D" id="3.40.50.1820">
    <property type="entry name" value="alpha/beta hydrolase"/>
    <property type="match status" value="1"/>
</dbReference>
<evidence type="ECO:0000313" key="4">
    <source>
        <dbReference type="EMBL" id="CAH9116059.1"/>
    </source>
</evidence>
<name>A0AAV0E3D4_9ASTE</name>
<dbReference type="PANTHER" id="PTHR23024">
    <property type="entry name" value="ARYLACETAMIDE DEACETYLASE"/>
    <property type="match status" value="1"/>
</dbReference>
<dbReference type="InterPro" id="IPR033140">
    <property type="entry name" value="Lipase_GDXG_put_SER_AS"/>
</dbReference>
<evidence type="ECO:0000259" key="3">
    <source>
        <dbReference type="Pfam" id="PF07859"/>
    </source>
</evidence>
<dbReference type="SUPFAM" id="SSF53474">
    <property type="entry name" value="alpha/beta-Hydrolases"/>
    <property type="match status" value="1"/>
</dbReference>
<comment type="similarity">
    <text evidence="1">Belongs to the 'GDXG' lipolytic enzyme family.</text>
</comment>
<evidence type="ECO:0000256" key="1">
    <source>
        <dbReference type="ARBA" id="ARBA00010515"/>
    </source>
</evidence>
<organism evidence="4 5">
    <name type="scientific">Cuscuta epithymum</name>
    <dbReference type="NCBI Taxonomy" id="186058"/>
    <lineage>
        <taxon>Eukaryota</taxon>
        <taxon>Viridiplantae</taxon>
        <taxon>Streptophyta</taxon>
        <taxon>Embryophyta</taxon>
        <taxon>Tracheophyta</taxon>
        <taxon>Spermatophyta</taxon>
        <taxon>Magnoliopsida</taxon>
        <taxon>eudicotyledons</taxon>
        <taxon>Gunneridae</taxon>
        <taxon>Pentapetalae</taxon>
        <taxon>asterids</taxon>
        <taxon>lamiids</taxon>
        <taxon>Solanales</taxon>
        <taxon>Convolvulaceae</taxon>
        <taxon>Cuscuteae</taxon>
        <taxon>Cuscuta</taxon>
        <taxon>Cuscuta subgen. Cuscuta</taxon>
    </lineage>
</organism>
<keyword evidence="5" id="KW-1185">Reference proteome</keyword>
<dbReference type="InterPro" id="IPR029058">
    <property type="entry name" value="AB_hydrolase_fold"/>
</dbReference>
<feature type="active site" evidence="2">
    <location>
        <position position="184"/>
    </location>
</feature>
<gene>
    <name evidence="4" type="ORF">CEPIT_LOCUS21367</name>
</gene>
<dbReference type="GO" id="GO:0016787">
    <property type="term" value="F:hydrolase activity"/>
    <property type="evidence" value="ECO:0007669"/>
    <property type="project" value="InterPro"/>
</dbReference>
<proteinExistence type="inferred from homology"/>
<feature type="domain" description="Alpha/beta hydrolase fold-3" evidence="3">
    <location>
        <begin position="94"/>
        <end position="306"/>
    </location>
</feature>
<dbReference type="AlphaFoldDB" id="A0AAV0E3D4"/>
<protein>
    <recommendedName>
        <fullName evidence="3">Alpha/beta hydrolase fold-3 domain-containing protein</fullName>
    </recommendedName>
</protein>
<dbReference type="PROSITE" id="PS01174">
    <property type="entry name" value="LIPASE_GDXG_SER"/>
    <property type="match status" value="1"/>
</dbReference>
<dbReference type="InterPro" id="IPR013094">
    <property type="entry name" value="AB_hydrolase_3"/>
</dbReference>
<dbReference type="Proteomes" id="UP001152523">
    <property type="component" value="Unassembled WGS sequence"/>
</dbReference>
<evidence type="ECO:0000313" key="5">
    <source>
        <dbReference type="Proteomes" id="UP001152523"/>
    </source>
</evidence>
<dbReference type="PANTHER" id="PTHR23024:SF479">
    <property type="entry name" value="CARBOXYLESTERASE 2-RELATED"/>
    <property type="match status" value="1"/>
</dbReference>
<accession>A0AAV0E3D4</accession>
<dbReference type="InterPro" id="IPR050466">
    <property type="entry name" value="Carboxylest/Gibb_receptor"/>
</dbReference>
<dbReference type="EMBL" id="CAMAPF010000264">
    <property type="protein sequence ID" value="CAH9116059.1"/>
    <property type="molecule type" value="Genomic_DNA"/>
</dbReference>